<evidence type="ECO:0008006" key="4">
    <source>
        <dbReference type="Google" id="ProtNLM"/>
    </source>
</evidence>
<dbReference type="AlphaFoldDB" id="A0A8S9U6W8"/>
<gene>
    <name evidence="2" type="ORF">GN958_ATG16229</name>
</gene>
<protein>
    <recommendedName>
        <fullName evidence="4">Secreted RxLR effector peptide protein</fullName>
    </recommendedName>
</protein>
<feature type="signal peptide" evidence="1">
    <location>
        <begin position="1"/>
        <end position="22"/>
    </location>
</feature>
<reference evidence="2" key="1">
    <citation type="submission" date="2020-03" db="EMBL/GenBank/DDBJ databases">
        <title>Hybrid Assembly of Korean Phytophthora infestans isolates.</title>
        <authorList>
            <person name="Prokchorchik M."/>
            <person name="Lee Y."/>
            <person name="Seo J."/>
            <person name="Cho J.-H."/>
            <person name="Park Y.-E."/>
            <person name="Jang D.-C."/>
            <person name="Im J.-S."/>
            <person name="Choi J.-G."/>
            <person name="Park H.-J."/>
            <person name="Lee G.-B."/>
            <person name="Lee Y.-G."/>
            <person name="Hong S.-Y."/>
            <person name="Cho K."/>
            <person name="Sohn K.H."/>
        </authorList>
    </citation>
    <scope>NUCLEOTIDE SEQUENCE</scope>
    <source>
        <strain evidence="2">KR_2_A2</strain>
    </source>
</reference>
<evidence type="ECO:0000256" key="1">
    <source>
        <dbReference type="SAM" id="SignalP"/>
    </source>
</evidence>
<dbReference type="EMBL" id="JAACNO010002263">
    <property type="protein sequence ID" value="KAF4134604.1"/>
    <property type="molecule type" value="Genomic_DNA"/>
</dbReference>
<dbReference type="Proteomes" id="UP000704712">
    <property type="component" value="Unassembled WGS sequence"/>
</dbReference>
<keyword evidence="1" id="KW-0732">Signal</keyword>
<feature type="chain" id="PRO_5035812423" description="Secreted RxLR effector peptide protein" evidence="1">
    <location>
        <begin position="23"/>
        <end position="102"/>
    </location>
</feature>
<name>A0A8S9U6W8_PHYIN</name>
<comment type="caution">
    <text evidence="2">The sequence shown here is derived from an EMBL/GenBank/DDBJ whole genome shotgun (WGS) entry which is preliminary data.</text>
</comment>
<sequence length="102" mass="11623">MIMRLTVVLLMIVATLLVYSEARSLRQGSPTSLTSKADADSEERWFVIRDPLSKAATTVEKVSVESSKRNKVLNKLAKILLPDTSDFRLVYKDGRWKSEKFF</sequence>
<organism evidence="2 3">
    <name type="scientific">Phytophthora infestans</name>
    <name type="common">Potato late blight agent</name>
    <name type="synonym">Botrytis infestans</name>
    <dbReference type="NCBI Taxonomy" id="4787"/>
    <lineage>
        <taxon>Eukaryota</taxon>
        <taxon>Sar</taxon>
        <taxon>Stramenopiles</taxon>
        <taxon>Oomycota</taxon>
        <taxon>Peronosporomycetes</taxon>
        <taxon>Peronosporales</taxon>
        <taxon>Peronosporaceae</taxon>
        <taxon>Phytophthora</taxon>
    </lineage>
</organism>
<proteinExistence type="predicted"/>
<accession>A0A8S9U6W8</accession>
<evidence type="ECO:0000313" key="3">
    <source>
        <dbReference type="Proteomes" id="UP000704712"/>
    </source>
</evidence>
<evidence type="ECO:0000313" key="2">
    <source>
        <dbReference type="EMBL" id="KAF4134604.1"/>
    </source>
</evidence>